<dbReference type="AlphaFoldDB" id="A0A4C1VSB9"/>
<organism evidence="2 3">
    <name type="scientific">Eumeta variegata</name>
    <name type="common">Bagworm moth</name>
    <name type="synonym">Eumeta japonica</name>
    <dbReference type="NCBI Taxonomy" id="151549"/>
    <lineage>
        <taxon>Eukaryota</taxon>
        <taxon>Metazoa</taxon>
        <taxon>Ecdysozoa</taxon>
        <taxon>Arthropoda</taxon>
        <taxon>Hexapoda</taxon>
        <taxon>Insecta</taxon>
        <taxon>Pterygota</taxon>
        <taxon>Neoptera</taxon>
        <taxon>Endopterygota</taxon>
        <taxon>Lepidoptera</taxon>
        <taxon>Glossata</taxon>
        <taxon>Ditrysia</taxon>
        <taxon>Tineoidea</taxon>
        <taxon>Psychidae</taxon>
        <taxon>Oiketicinae</taxon>
        <taxon>Eumeta</taxon>
    </lineage>
</organism>
<name>A0A4C1VSB9_EUMVA</name>
<protein>
    <submittedName>
        <fullName evidence="2">Uncharacterized protein</fullName>
    </submittedName>
</protein>
<evidence type="ECO:0000313" key="3">
    <source>
        <dbReference type="Proteomes" id="UP000299102"/>
    </source>
</evidence>
<evidence type="ECO:0000256" key="1">
    <source>
        <dbReference type="SAM" id="MobiDB-lite"/>
    </source>
</evidence>
<gene>
    <name evidence="2" type="ORF">EVAR_32552_1</name>
</gene>
<comment type="caution">
    <text evidence="2">The sequence shown here is derived from an EMBL/GenBank/DDBJ whole genome shotgun (WGS) entry which is preliminary data.</text>
</comment>
<accession>A0A4C1VSB9</accession>
<keyword evidence="3" id="KW-1185">Reference proteome</keyword>
<reference evidence="2 3" key="1">
    <citation type="journal article" date="2019" name="Commun. Biol.">
        <title>The bagworm genome reveals a unique fibroin gene that provides high tensile strength.</title>
        <authorList>
            <person name="Kono N."/>
            <person name="Nakamura H."/>
            <person name="Ohtoshi R."/>
            <person name="Tomita M."/>
            <person name="Numata K."/>
            <person name="Arakawa K."/>
        </authorList>
    </citation>
    <scope>NUCLEOTIDE SEQUENCE [LARGE SCALE GENOMIC DNA]</scope>
</reference>
<feature type="compositionally biased region" description="Basic residues" evidence="1">
    <location>
        <begin position="113"/>
        <end position="130"/>
    </location>
</feature>
<proteinExistence type="predicted"/>
<feature type="region of interest" description="Disordered" evidence="1">
    <location>
        <begin position="93"/>
        <end position="138"/>
    </location>
</feature>
<sequence>MRSLKLFLGISQSPPSLAVAYTGRGWSAEGTRSLCACGRATTMSCHKTLVRCNERRLPLSEPVRCVSRERIDGDPFRDFGARKAKKVKCAMAPDNGRRAAGAGRSWGGGAGGARRRKVRFRREKRRRREKNRNDPFEN</sequence>
<dbReference type="EMBL" id="BGZK01000393">
    <property type="protein sequence ID" value="GBP41099.1"/>
    <property type="molecule type" value="Genomic_DNA"/>
</dbReference>
<evidence type="ECO:0000313" key="2">
    <source>
        <dbReference type="EMBL" id="GBP41099.1"/>
    </source>
</evidence>
<dbReference type="Proteomes" id="UP000299102">
    <property type="component" value="Unassembled WGS sequence"/>
</dbReference>